<dbReference type="AlphaFoldDB" id="A0A024HHG8"/>
<dbReference type="PANTHER" id="PTHR30509:SF9">
    <property type="entry name" value="MULTIDRUG RESISTANCE PROTEIN MDTO"/>
    <property type="match status" value="1"/>
</dbReference>
<dbReference type="Pfam" id="PF04632">
    <property type="entry name" value="FUSC"/>
    <property type="match status" value="1"/>
</dbReference>
<keyword evidence="9" id="KW-1185">Reference proteome</keyword>
<feature type="transmembrane region" description="Helical" evidence="7">
    <location>
        <begin position="70"/>
        <end position="87"/>
    </location>
</feature>
<feature type="transmembrane region" description="Helical" evidence="7">
    <location>
        <begin position="513"/>
        <end position="535"/>
    </location>
</feature>
<feature type="transmembrane region" description="Helical" evidence="7">
    <location>
        <begin position="93"/>
        <end position="112"/>
    </location>
</feature>
<comment type="subcellular location">
    <subcellularLocation>
        <location evidence="1">Cell membrane</location>
        <topology evidence="1">Multi-pass membrane protein</topology>
    </subcellularLocation>
</comment>
<dbReference type="Proteomes" id="UP000025241">
    <property type="component" value="Chromosome I"/>
</dbReference>
<evidence type="ECO:0000313" key="8">
    <source>
        <dbReference type="EMBL" id="CDF84336.1"/>
    </source>
</evidence>
<feature type="transmembrane region" description="Helical" evidence="7">
    <location>
        <begin position="379"/>
        <end position="401"/>
    </location>
</feature>
<reference evidence="8 9" key="2">
    <citation type="submission" date="2014-05" db="EMBL/GenBank/DDBJ databases">
        <title>Genome sequence of the 3-chlorobenzoate degrading bacterium Pseudomonas knackmussii B13 shows multiple evidence for horizontal gene transfer.</title>
        <authorList>
            <person name="Miyazaki R."/>
            <person name="Bertelli C."/>
            <person name="Falquet L."/>
            <person name="Robinson-Rechavi M."/>
            <person name="Gharib W."/>
            <person name="Roy S."/>
            <person name="Van der Meer J.R."/>
        </authorList>
    </citation>
    <scope>NUCLEOTIDE SEQUENCE [LARGE SCALE GENOMIC DNA]</scope>
    <source>
        <strain evidence="8 9">B13</strain>
    </source>
</reference>
<evidence type="ECO:0000256" key="4">
    <source>
        <dbReference type="ARBA" id="ARBA00022692"/>
    </source>
</evidence>
<proteinExistence type="predicted"/>
<evidence type="ECO:0000256" key="7">
    <source>
        <dbReference type="SAM" id="Phobius"/>
    </source>
</evidence>
<feature type="transmembrane region" description="Helical" evidence="7">
    <location>
        <begin position="21"/>
        <end position="39"/>
    </location>
</feature>
<evidence type="ECO:0000256" key="1">
    <source>
        <dbReference type="ARBA" id="ARBA00004651"/>
    </source>
</evidence>
<feature type="transmembrane region" description="Helical" evidence="7">
    <location>
        <begin position="119"/>
        <end position="136"/>
    </location>
</feature>
<evidence type="ECO:0000256" key="3">
    <source>
        <dbReference type="ARBA" id="ARBA00022475"/>
    </source>
</evidence>
<dbReference type="OrthoDB" id="9807111at2"/>
<name>A0A024HHG8_PSEKB</name>
<keyword evidence="6 7" id="KW-0472">Membrane</keyword>
<evidence type="ECO:0000256" key="5">
    <source>
        <dbReference type="ARBA" id="ARBA00022989"/>
    </source>
</evidence>
<dbReference type="PATRIC" id="fig|1301098.3.peg.3015"/>
<dbReference type="PANTHER" id="PTHR30509">
    <property type="entry name" value="P-HYDROXYBENZOIC ACID EFFLUX PUMP SUBUNIT-RELATED"/>
    <property type="match status" value="1"/>
</dbReference>
<sequence>MSPLLLYWHNLLHPGRDTLLFALRTVLACLLTLYLAFLLDLEQPKWATMTVVIISQPLAGITLQKSFSQVIGTTIGGAVAVVVMALFPQAPLAFLVTLSLWLGLCTAGGTLLRYTDSHAFVLSGFTAVIVAMLAQPDPDGTYSLAITRVTETLLGVACVTLVSLFFARPEDVARSYFAKVDLLFRLIGEHAAAAIRGEEAEADFQRRQMRLLGEISALEGLRRHLYFDAPRLRSVDGLVQLLSNQLVLMTSRLAILHRQRALIQQRLTGPLPPAVQRLREDELECLGELAQHGNALPAATRKRVTRLRWRFDSAASEVEQLVDGLPAALRSLAWALRYEQARLLQQLDEMLELGEAIRDGRPASCPVRQGRAQALHLDFALAAMNGVRAFVALLATGLIWIEMAWDGVRAGMILVAILCSLVSTFPRPLLACQSMLRGVLLACLVSAVLLFGVLPTVGDFEMLALCLLPVLYVVAIGLGNPQTAGIAIGLGLNTFLLVGPQNQGLWYNSATQWFEFAGGYLFATLLALLSYAWLFPFDADRRIRRLFRQTRSDVRQVLLSPASEAGRFTFESRMVDRLANQLGLLPAARAEDSARRFECSLACMTLGVVLHQLHSECADHEGLPADFRARLATLLGELAAALAQPPRGEIAPLLPRLYALSESLDALHAERNRDDLGLLRPVFASAVALLIGAALLERYQDLLGESPSTREVLEDSVHAH</sequence>
<reference evidence="8 9" key="1">
    <citation type="submission" date="2013-03" db="EMBL/GenBank/DDBJ databases">
        <authorList>
            <person name="Linke B."/>
        </authorList>
    </citation>
    <scope>NUCLEOTIDE SEQUENCE [LARGE SCALE GENOMIC DNA]</scope>
    <source>
        <strain evidence="8 9">B13</strain>
    </source>
</reference>
<dbReference type="KEGG" id="pkc:PKB_2989"/>
<dbReference type="RefSeq" id="WP_043252856.1">
    <property type="nucleotide sequence ID" value="NZ_HG322950.1"/>
</dbReference>
<protein>
    <submittedName>
        <fullName evidence="8">Fusaric acid resistance domain protein</fullName>
    </submittedName>
</protein>
<evidence type="ECO:0000256" key="2">
    <source>
        <dbReference type="ARBA" id="ARBA00022448"/>
    </source>
</evidence>
<keyword evidence="2" id="KW-0813">Transport</keyword>
<feature type="transmembrane region" description="Helical" evidence="7">
    <location>
        <begin position="438"/>
        <end position="456"/>
    </location>
</feature>
<feature type="transmembrane region" description="Helical" evidence="7">
    <location>
        <begin position="142"/>
        <end position="167"/>
    </location>
</feature>
<keyword evidence="3" id="KW-1003">Cell membrane</keyword>
<keyword evidence="5 7" id="KW-1133">Transmembrane helix</keyword>
<organism evidence="8 9">
    <name type="scientific">Pseudomonas knackmussii (strain DSM 6978 / CCUG 54928 / LMG 23759 / B13)</name>
    <dbReference type="NCBI Taxonomy" id="1301098"/>
    <lineage>
        <taxon>Bacteria</taxon>
        <taxon>Pseudomonadati</taxon>
        <taxon>Pseudomonadota</taxon>
        <taxon>Gammaproteobacteria</taxon>
        <taxon>Pseudomonadales</taxon>
        <taxon>Pseudomonadaceae</taxon>
        <taxon>Pseudomonas</taxon>
    </lineage>
</organism>
<feature type="transmembrane region" description="Helical" evidence="7">
    <location>
        <begin position="407"/>
        <end position="426"/>
    </location>
</feature>
<dbReference type="GO" id="GO:0022857">
    <property type="term" value="F:transmembrane transporter activity"/>
    <property type="evidence" value="ECO:0007669"/>
    <property type="project" value="InterPro"/>
</dbReference>
<accession>A0A024HHG8</accession>
<gene>
    <name evidence="8" type="ORF">PKB_2989</name>
</gene>
<dbReference type="STRING" id="1301098.PKB_2989"/>
<dbReference type="HOGENOM" id="CLU_013927_0_0_6"/>
<dbReference type="eggNOG" id="COG1289">
    <property type="taxonomic scope" value="Bacteria"/>
</dbReference>
<keyword evidence="4 7" id="KW-0812">Transmembrane</keyword>
<evidence type="ECO:0000256" key="6">
    <source>
        <dbReference type="ARBA" id="ARBA00023136"/>
    </source>
</evidence>
<dbReference type="GO" id="GO:0005886">
    <property type="term" value="C:plasma membrane"/>
    <property type="evidence" value="ECO:0007669"/>
    <property type="project" value="UniProtKB-SubCell"/>
</dbReference>
<dbReference type="EMBL" id="HG322950">
    <property type="protein sequence ID" value="CDF84336.1"/>
    <property type="molecule type" value="Genomic_DNA"/>
</dbReference>
<dbReference type="InterPro" id="IPR006726">
    <property type="entry name" value="PHBA_efflux_AaeB/fusaric-R"/>
</dbReference>
<evidence type="ECO:0000313" key="9">
    <source>
        <dbReference type="Proteomes" id="UP000025241"/>
    </source>
</evidence>